<dbReference type="SUPFAM" id="SSF52833">
    <property type="entry name" value="Thioredoxin-like"/>
    <property type="match status" value="2"/>
</dbReference>
<dbReference type="PANTHER" id="PTHR18929">
    <property type="entry name" value="PROTEIN DISULFIDE ISOMERASE"/>
    <property type="match status" value="1"/>
</dbReference>
<dbReference type="PANTHER" id="PTHR18929:SF243">
    <property type="entry name" value="PROTEIN DISULFIDE ISOMERASE"/>
    <property type="match status" value="1"/>
</dbReference>
<dbReference type="GO" id="GO:0006457">
    <property type="term" value="P:protein folding"/>
    <property type="evidence" value="ECO:0007669"/>
    <property type="project" value="TreeGrafter"/>
</dbReference>
<keyword evidence="3" id="KW-0413">Isomerase</keyword>
<sequence>MMMTTITTIIKSTSFFRVYFFSLLCLFFISIFTHEHVECAIWEGISDEEVKHVKHLTHDVELQIYSQHTSNCIALFCNNKELKCKNVYKEFVKASNELVGEDIIFVYVDTLTLEKTADNFDIKSIPKILTFRDFDPEKGYTFSKPYTKENIIEWFKLLPVPSIEIMDENNVDKYVDMQKKKGYASIIAYCIKGSDNLHKFVHFGETHKLQNLSVGLVYVKKEEETKIDISNGPGVTVPNDQIKYKDTYKPDNNIWSSEEIFIFASEYMKQFPIIINYSRKIIKPMQNHLYLYIYIYPGEYSDALYAQLYSVIKAHPQVKFVFPKSEEITDMLGIEKHANLLCIMDYSNASMDILYSSLRPKKYIKEIDGNIKADDVSTFLDDFFTNKITQFKKSQKAIKRREKQEFQILCANNFESFVFAPEKIVLVFYHVEGCKECTPLFSFWNSVANYFHLEYKYEDILVATMDAKLNDMIDETIDFYPSVAIYPKGENKLKRRKFLLFPIKLDTLIDIVDELLEDVTEDL</sequence>
<dbReference type="VEuPathDB" id="PlasmoDB:PmUG01_07030900"/>
<dbReference type="InterPro" id="IPR036249">
    <property type="entry name" value="Thioredoxin-like_sf"/>
</dbReference>
<evidence type="ECO:0000259" key="2">
    <source>
        <dbReference type="Pfam" id="PF00085"/>
    </source>
</evidence>
<evidence type="ECO:0000256" key="1">
    <source>
        <dbReference type="ARBA" id="ARBA00006347"/>
    </source>
</evidence>
<dbReference type="Proteomes" id="UP000219799">
    <property type="component" value="Chromosome 7"/>
</dbReference>
<dbReference type="GO" id="GO:0003756">
    <property type="term" value="F:protein disulfide isomerase activity"/>
    <property type="evidence" value="ECO:0007669"/>
    <property type="project" value="TreeGrafter"/>
</dbReference>
<reference evidence="3 4" key="1">
    <citation type="submission" date="2016-06" db="EMBL/GenBank/DDBJ databases">
        <authorList>
            <consortium name="Pathogen Informatics"/>
        </authorList>
    </citation>
    <scope>NUCLEOTIDE SEQUENCE [LARGE SCALE GENOMIC DNA]</scope>
    <source>
        <strain evidence="3">PmlGA01</strain>
    </source>
</reference>
<dbReference type="GO" id="GO:0034976">
    <property type="term" value="P:response to endoplasmic reticulum stress"/>
    <property type="evidence" value="ECO:0007669"/>
    <property type="project" value="TreeGrafter"/>
</dbReference>
<organism evidence="3 4">
    <name type="scientific">Plasmodium malariae</name>
    <dbReference type="NCBI Taxonomy" id="5858"/>
    <lineage>
        <taxon>Eukaryota</taxon>
        <taxon>Sar</taxon>
        <taxon>Alveolata</taxon>
        <taxon>Apicomplexa</taxon>
        <taxon>Aconoidasida</taxon>
        <taxon>Haemosporida</taxon>
        <taxon>Plasmodiidae</taxon>
        <taxon>Plasmodium</taxon>
        <taxon>Plasmodium (Plasmodium)</taxon>
    </lineage>
</organism>
<dbReference type="AlphaFoldDB" id="A0A1C3KBM7"/>
<comment type="similarity">
    <text evidence="1">Belongs to the protein disulfide isomerase family.</text>
</comment>
<protein>
    <submittedName>
        <fullName evidence="3">Protein disulfide isomerase, putative</fullName>
    </submittedName>
</protein>
<accession>A0A1C3KBM7</accession>
<name>A0A1C3KBM7_PLAMA</name>
<dbReference type="GO" id="GO:0005783">
    <property type="term" value="C:endoplasmic reticulum"/>
    <property type="evidence" value="ECO:0007669"/>
    <property type="project" value="TreeGrafter"/>
</dbReference>
<dbReference type="EMBL" id="LT594495">
    <property type="protein sequence ID" value="SBT70966.1"/>
    <property type="molecule type" value="Genomic_DNA"/>
</dbReference>
<gene>
    <name evidence="3" type="primary">PmlGA01_070021300</name>
    <name evidence="3" type="ORF">PMLGA01_070021300</name>
</gene>
<proteinExistence type="inferred from homology"/>
<dbReference type="Pfam" id="PF00085">
    <property type="entry name" value="Thioredoxin"/>
    <property type="match status" value="1"/>
</dbReference>
<dbReference type="InterPro" id="IPR013766">
    <property type="entry name" value="Thioredoxin_domain"/>
</dbReference>
<feature type="domain" description="Thioredoxin" evidence="2">
    <location>
        <begin position="408"/>
        <end position="492"/>
    </location>
</feature>
<evidence type="ECO:0000313" key="3">
    <source>
        <dbReference type="EMBL" id="SBT70966.1"/>
    </source>
</evidence>
<evidence type="ECO:0000313" key="4">
    <source>
        <dbReference type="Proteomes" id="UP000219799"/>
    </source>
</evidence>
<dbReference type="Gene3D" id="3.40.30.10">
    <property type="entry name" value="Glutaredoxin"/>
    <property type="match status" value="3"/>
</dbReference>